<feature type="region of interest" description="Disordered" evidence="1">
    <location>
        <begin position="128"/>
        <end position="171"/>
    </location>
</feature>
<sequence>MRSTRDVFTNAPGNTTDKGVVPHSNCREALTYSFHVRLLSQVPSAVNIAILLLGVAVAQAHYVPTKHHGHHHATNELDQGEDYLWDDSHAEAPRKWTGPIHVPVIKNGVPTETPEVRHAKAHLEHKLAEAKSHADYHSEEDCDEEEKKSHHAVAHHAHHVAEHHAHHQQKWTGPVHVPVIEHGVPTETPEVRHAKAAIAHKLAEAKKHSGHHENKWQHHEEHEHHHYEPHHQQKWTGPVHVPVIEHGVPTETPEVRHAKAAIAHKLAEAKQHPEYESHEEEDKWAHHGNHHQQQHHVAQWAAPAHHEHASHHGEHRWTGPVHVPVIKHGVPTETPEVQHAKALLHAKHAEAKAHPEYKEKDCDDEEAHHAAGFAEAVHGDHQTRHWSHGAHKFHF</sequence>
<reference evidence="2" key="2">
    <citation type="journal article" date="2020" name="BMC">
        <title>Leishmania infection induces a limited differential gene expression in the sand fly midgut.</title>
        <authorList>
            <person name="Coutinho-Abreu I.V."/>
            <person name="Serafim T.D."/>
            <person name="Meneses C."/>
            <person name="Kamhawi S."/>
            <person name="Oliveira F."/>
            <person name="Valenzuela J.G."/>
        </authorList>
    </citation>
    <scope>NUCLEOTIDE SEQUENCE</scope>
    <source>
        <strain evidence="2">Jacobina</strain>
        <tissue evidence="2">Midgut</tissue>
    </source>
</reference>
<reference evidence="4" key="1">
    <citation type="submission" date="2012-05" db="EMBL/GenBank/DDBJ databases">
        <title>Whole Genome Assembly of Lutzomyia longipalpis.</title>
        <authorList>
            <person name="Richards S."/>
            <person name="Qu C."/>
            <person name="Dillon R."/>
            <person name="Worley K."/>
            <person name="Scherer S."/>
            <person name="Batterton M."/>
            <person name="Taylor A."/>
            <person name="Hawes A."/>
            <person name="Hernandez B."/>
            <person name="Kovar C."/>
            <person name="Mandapat C."/>
            <person name="Pham C."/>
            <person name="Qu C."/>
            <person name="Jing C."/>
            <person name="Bess C."/>
            <person name="Bandaranaike D."/>
            <person name="Ngo D."/>
            <person name="Ongeri F."/>
            <person name="Arias F."/>
            <person name="Lara F."/>
            <person name="Weissenberger G."/>
            <person name="Kamau G."/>
            <person name="Han H."/>
            <person name="Shen H."/>
            <person name="Dinh H."/>
            <person name="Khalil I."/>
            <person name="Jones J."/>
            <person name="Shafer J."/>
            <person name="Jayaseelan J."/>
            <person name="Quiroz J."/>
            <person name="Blankenburg K."/>
            <person name="Nguyen L."/>
            <person name="Jackson L."/>
            <person name="Francisco L."/>
            <person name="Tang L.-Y."/>
            <person name="Pu L.-L."/>
            <person name="Perales L."/>
            <person name="Lorensuhewa L."/>
            <person name="Munidasa M."/>
            <person name="Coyle M."/>
            <person name="Taylor M."/>
            <person name="Puazo M."/>
            <person name="Firestine M."/>
            <person name="Scheel M."/>
            <person name="Javaid M."/>
            <person name="Wang M."/>
            <person name="Li M."/>
            <person name="Tabassum N."/>
            <person name="Saada N."/>
            <person name="Osuji N."/>
            <person name="Aqrawi P."/>
            <person name="Fu Q."/>
            <person name="Thornton R."/>
            <person name="Raj R."/>
            <person name="Goodspeed R."/>
            <person name="Mata R."/>
            <person name="Najjar R."/>
            <person name="Gubbala S."/>
            <person name="Lee S."/>
            <person name="Denson S."/>
            <person name="Patil S."/>
            <person name="Macmil S."/>
            <person name="Qi S."/>
            <person name="Matskevitch T."/>
            <person name="Palculict T."/>
            <person name="Mathew T."/>
            <person name="Vee V."/>
            <person name="Velamala V."/>
            <person name="Korchina V."/>
            <person name="Cai W."/>
            <person name="Liu W."/>
            <person name="Dai W."/>
            <person name="Zou X."/>
            <person name="Zhu Y."/>
            <person name="Zhang Y."/>
            <person name="Wu Y.-Q."/>
            <person name="Xin Y."/>
            <person name="Nazarath L."/>
            <person name="Kovar C."/>
            <person name="Han Y."/>
            <person name="Muzny D."/>
            <person name="Gibbs R."/>
        </authorList>
    </citation>
    <scope>NUCLEOTIDE SEQUENCE [LARGE SCALE GENOMIC DNA]</scope>
    <source>
        <strain evidence="4">Jacobina</strain>
    </source>
</reference>
<evidence type="ECO:0000313" key="3">
    <source>
        <dbReference type="EnsemblMetazoa" id="LLOJ008104-PA"/>
    </source>
</evidence>
<feature type="compositionally biased region" description="Basic and acidic residues" evidence="1">
    <location>
        <begin position="128"/>
        <end position="139"/>
    </location>
</feature>
<dbReference type="EMBL" id="GITU01002220">
    <property type="protein sequence ID" value="MBC1170923.1"/>
    <property type="molecule type" value="Transcribed_RNA"/>
</dbReference>
<dbReference type="AlphaFoldDB" id="A0A1B0CTA5"/>
<evidence type="ECO:0000313" key="2">
    <source>
        <dbReference type="EMBL" id="MBC1170923.1"/>
    </source>
</evidence>
<dbReference type="VEuPathDB" id="VectorBase:LLONM1_002134"/>
<dbReference type="Proteomes" id="UP000092461">
    <property type="component" value="Unassembled WGS sequence"/>
</dbReference>
<reference evidence="3" key="3">
    <citation type="submission" date="2020-05" db="UniProtKB">
        <authorList>
            <consortium name="EnsemblMetazoa"/>
        </authorList>
    </citation>
    <scope>IDENTIFICATION</scope>
    <source>
        <strain evidence="3">Jacobina</strain>
    </source>
</reference>
<name>A0A1B0CTA5_LUTLO</name>
<protein>
    <submittedName>
        <fullName evidence="2">Putative cuticular protein 92f</fullName>
    </submittedName>
</protein>
<keyword evidence="4" id="KW-1185">Reference proteome</keyword>
<dbReference type="EnsemblMetazoa" id="LLOJ008104-RA">
    <property type="protein sequence ID" value="LLOJ008104-PA"/>
    <property type="gene ID" value="LLOJ008104"/>
</dbReference>
<accession>A0A1B0CTA5</accession>
<feature type="compositionally biased region" description="Basic residues" evidence="1">
    <location>
        <begin position="149"/>
        <end position="158"/>
    </location>
</feature>
<proteinExistence type="predicted"/>
<organism evidence="3 4">
    <name type="scientific">Lutzomyia longipalpis</name>
    <name type="common">Sand fly</name>
    <dbReference type="NCBI Taxonomy" id="7200"/>
    <lineage>
        <taxon>Eukaryota</taxon>
        <taxon>Metazoa</taxon>
        <taxon>Ecdysozoa</taxon>
        <taxon>Arthropoda</taxon>
        <taxon>Hexapoda</taxon>
        <taxon>Insecta</taxon>
        <taxon>Pterygota</taxon>
        <taxon>Neoptera</taxon>
        <taxon>Endopterygota</taxon>
        <taxon>Diptera</taxon>
        <taxon>Nematocera</taxon>
        <taxon>Psychodoidea</taxon>
        <taxon>Psychodidae</taxon>
        <taxon>Lutzomyia</taxon>
        <taxon>Lutzomyia</taxon>
    </lineage>
</organism>
<evidence type="ECO:0000256" key="1">
    <source>
        <dbReference type="SAM" id="MobiDB-lite"/>
    </source>
</evidence>
<dbReference type="EMBL" id="AJWK01027359">
    <property type="status" value="NOT_ANNOTATED_CDS"/>
    <property type="molecule type" value="Genomic_DNA"/>
</dbReference>
<evidence type="ECO:0000313" key="4">
    <source>
        <dbReference type="Proteomes" id="UP000092461"/>
    </source>
</evidence>
<dbReference type="VEuPathDB" id="VectorBase:LLOJ008104"/>